<evidence type="ECO:0000313" key="18">
    <source>
        <dbReference type="EMBL" id="OWF38102.1"/>
    </source>
</evidence>
<keyword evidence="8" id="KW-0833">Ubl conjugation pathway</keyword>
<dbReference type="CDD" id="cd00878">
    <property type="entry name" value="Arf_Arl"/>
    <property type="match status" value="1"/>
</dbReference>
<dbReference type="Gene3D" id="3.30.160.60">
    <property type="entry name" value="Classic Zinc Finger"/>
    <property type="match status" value="1"/>
</dbReference>
<dbReference type="Pfam" id="PF00643">
    <property type="entry name" value="zf-B_box"/>
    <property type="match status" value="1"/>
</dbReference>
<dbReference type="SMART" id="SM00502">
    <property type="entry name" value="BBC"/>
    <property type="match status" value="1"/>
</dbReference>
<feature type="domain" description="RING-type" evidence="15">
    <location>
        <begin position="162"/>
        <end position="207"/>
    </location>
</feature>
<dbReference type="Gene3D" id="3.30.40.10">
    <property type="entry name" value="Zinc/RING finger domain, C3HC4 (zinc finger)"/>
    <property type="match status" value="1"/>
</dbReference>
<evidence type="ECO:0000256" key="10">
    <source>
        <dbReference type="ARBA" id="ARBA00023134"/>
    </source>
</evidence>
<dbReference type="PROSITE" id="PS50119">
    <property type="entry name" value="ZF_BBOX"/>
    <property type="match status" value="1"/>
</dbReference>
<accession>A0A210PNN4</accession>
<keyword evidence="5 13" id="KW-0479">Metal-binding</keyword>
<dbReference type="InterPro" id="IPR027417">
    <property type="entry name" value="P-loop_NTPase"/>
</dbReference>
<dbReference type="InterPro" id="IPR005225">
    <property type="entry name" value="Small_GTP-bd"/>
</dbReference>
<comment type="catalytic activity">
    <reaction evidence="1">
        <text>S-ubiquitinyl-[E2 ubiquitin-conjugating enzyme]-L-cysteine + [acceptor protein]-L-lysine = [E2 ubiquitin-conjugating enzyme]-L-cysteine + N(6)-ubiquitinyl-[acceptor protein]-L-lysine.</text>
        <dbReference type="EC" id="2.3.2.27"/>
    </reaction>
</comment>
<evidence type="ECO:0000256" key="2">
    <source>
        <dbReference type="ARBA" id="ARBA00004906"/>
    </source>
</evidence>
<keyword evidence="19" id="KW-1185">Reference proteome</keyword>
<dbReference type="InterPro" id="IPR006689">
    <property type="entry name" value="Small_GTPase_ARF/SAR"/>
</dbReference>
<dbReference type="NCBIfam" id="TIGR00231">
    <property type="entry name" value="small_GTP"/>
    <property type="match status" value="1"/>
</dbReference>
<evidence type="ECO:0000256" key="12">
    <source>
        <dbReference type="PIRSR" id="PIRSR606689-1"/>
    </source>
</evidence>
<evidence type="ECO:0000259" key="16">
    <source>
        <dbReference type="PROSITE" id="PS50119"/>
    </source>
</evidence>
<dbReference type="SUPFAM" id="SSF57850">
    <property type="entry name" value="RING/U-box"/>
    <property type="match status" value="1"/>
</dbReference>
<dbReference type="SMART" id="SM00178">
    <property type="entry name" value="SAR"/>
    <property type="match status" value="1"/>
</dbReference>
<dbReference type="PANTHER" id="PTHR11711">
    <property type="entry name" value="ADP RIBOSYLATION FACTOR-RELATED"/>
    <property type="match status" value="1"/>
</dbReference>
<evidence type="ECO:0000256" key="1">
    <source>
        <dbReference type="ARBA" id="ARBA00000900"/>
    </source>
</evidence>
<dbReference type="Gene3D" id="3.40.50.300">
    <property type="entry name" value="P-loop containing nucleotide triphosphate hydrolases"/>
    <property type="match status" value="1"/>
</dbReference>
<proteinExistence type="inferred from homology"/>
<dbReference type="SMART" id="SM00175">
    <property type="entry name" value="RAB"/>
    <property type="match status" value="1"/>
</dbReference>
<comment type="caution">
    <text evidence="18">The sequence shown here is derived from an EMBL/GenBank/DDBJ whole genome shotgun (WGS) entry which is preliminary data.</text>
</comment>
<dbReference type="GO" id="GO:0005525">
    <property type="term" value="F:GTP binding"/>
    <property type="evidence" value="ECO:0007669"/>
    <property type="project" value="UniProtKB-KW"/>
</dbReference>
<dbReference type="InterPro" id="IPR003649">
    <property type="entry name" value="Bbox_C"/>
</dbReference>
<keyword evidence="7 14" id="KW-0863">Zinc-finger</keyword>
<dbReference type="EMBL" id="NEDP02005573">
    <property type="protein sequence ID" value="OWF38102.1"/>
    <property type="molecule type" value="Genomic_DNA"/>
</dbReference>
<dbReference type="GO" id="GO:0008270">
    <property type="term" value="F:zinc ion binding"/>
    <property type="evidence" value="ECO:0007669"/>
    <property type="project" value="UniProtKB-KW"/>
</dbReference>
<evidence type="ECO:0000256" key="8">
    <source>
        <dbReference type="ARBA" id="ARBA00022786"/>
    </source>
</evidence>
<feature type="domain" description="B box-type" evidence="16">
    <location>
        <begin position="256"/>
        <end position="302"/>
    </location>
</feature>
<dbReference type="GO" id="GO:0061630">
    <property type="term" value="F:ubiquitin protein ligase activity"/>
    <property type="evidence" value="ECO:0007669"/>
    <property type="project" value="UniProtKB-EC"/>
</dbReference>
<evidence type="ECO:0000256" key="11">
    <source>
        <dbReference type="ARBA" id="ARBA00061142"/>
    </source>
</evidence>
<dbReference type="SMART" id="SM00184">
    <property type="entry name" value="RING"/>
    <property type="match status" value="1"/>
</dbReference>
<evidence type="ECO:0000256" key="5">
    <source>
        <dbReference type="ARBA" id="ARBA00022723"/>
    </source>
</evidence>
<dbReference type="InterPro" id="IPR013087">
    <property type="entry name" value="Znf_C2H2_type"/>
</dbReference>
<dbReference type="SMART" id="SM00336">
    <property type="entry name" value="BBOX"/>
    <property type="match status" value="2"/>
</dbReference>
<dbReference type="STRING" id="6573.A0A210PNN4"/>
<feature type="binding site" evidence="12">
    <location>
        <position position="591"/>
    </location>
    <ligand>
        <name>GTP</name>
        <dbReference type="ChEBI" id="CHEBI:37565"/>
    </ligand>
</feature>
<feature type="domain" description="C2H2-type" evidence="17">
    <location>
        <begin position="279"/>
        <end position="306"/>
    </location>
</feature>
<dbReference type="FunFam" id="3.40.50.300:FF:000486">
    <property type="entry name" value="E3 ubiquitin-protein ligase TRIM23"/>
    <property type="match status" value="1"/>
</dbReference>
<evidence type="ECO:0000256" key="3">
    <source>
        <dbReference type="ARBA" id="ARBA00012483"/>
    </source>
</evidence>
<dbReference type="InterPro" id="IPR001841">
    <property type="entry name" value="Znf_RING"/>
</dbReference>
<dbReference type="PROSITE" id="PS50157">
    <property type="entry name" value="ZINC_FINGER_C2H2_2"/>
    <property type="match status" value="1"/>
</dbReference>
<dbReference type="InterPro" id="IPR013083">
    <property type="entry name" value="Znf_RING/FYVE/PHD"/>
</dbReference>
<evidence type="ECO:0000313" key="19">
    <source>
        <dbReference type="Proteomes" id="UP000242188"/>
    </source>
</evidence>
<dbReference type="PROSITE" id="PS51419">
    <property type="entry name" value="RAB"/>
    <property type="match status" value="1"/>
</dbReference>
<keyword evidence="4" id="KW-0808">Transferase</keyword>
<dbReference type="CDD" id="cd19773">
    <property type="entry name" value="Bbox2_TRIM23_C-IX_rpt1"/>
    <property type="match status" value="1"/>
</dbReference>
<evidence type="ECO:0000256" key="13">
    <source>
        <dbReference type="PIRSR" id="PIRSR606689-2"/>
    </source>
</evidence>
<dbReference type="InterPro" id="IPR027370">
    <property type="entry name" value="Znf-RING_euk"/>
</dbReference>
<keyword evidence="13" id="KW-0460">Magnesium</keyword>
<keyword evidence="9" id="KW-0862">Zinc</keyword>
<dbReference type="FunFam" id="3.30.40.10:FF:000130">
    <property type="entry name" value="E3 ubiquitin-protein ligase TRIM23"/>
    <property type="match status" value="1"/>
</dbReference>
<comment type="similarity">
    <text evidence="11">In the C-terminal section; belongs to the small GTPase superfamily. Arf family.</text>
</comment>
<dbReference type="InterPro" id="IPR017907">
    <property type="entry name" value="Znf_RING_CS"/>
</dbReference>
<evidence type="ECO:0000256" key="6">
    <source>
        <dbReference type="ARBA" id="ARBA00022741"/>
    </source>
</evidence>
<dbReference type="SUPFAM" id="SSF57845">
    <property type="entry name" value="B-box zinc-binding domain"/>
    <property type="match status" value="1"/>
</dbReference>
<evidence type="ECO:0000256" key="7">
    <source>
        <dbReference type="ARBA" id="ARBA00022771"/>
    </source>
</evidence>
<keyword evidence="10 12" id="KW-0342">GTP-binding</keyword>
<dbReference type="PROSITE" id="PS50089">
    <property type="entry name" value="ZF_RING_2"/>
    <property type="match status" value="1"/>
</dbReference>
<feature type="binding site" evidence="13">
    <location>
        <position position="552"/>
    </location>
    <ligand>
        <name>Mg(2+)</name>
        <dbReference type="ChEBI" id="CHEBI:18420"/>
    </ligand>
</feature>
<dbReference type="Pfam" id="PF00025">
    <property type="entry name" value="Arf"/>
    <property type="match status" value="1"/>
</dbReference>
<dbReference type="PRINTS" id="PR00328">
    <property type="entry name" value="SAR1GTPBP"/>
</dbReference>
<dbReference type="OrthoDB" id="2011769at2759"/>
<dbReference type="AlphaFoldDB" id="A0A210PNN4"/>
<organism evidence="18 19">
    <name type="scientific">Mizuhopecten yessoensis</name>
    <name type="common">Japanese scallop</name>
    <name type="synonym">Patinopecten yessoensis</name>
    <dbReference type="NCBI Taxonomy" id="6573"/>
    <lineage>
        <taxon>Eukaryota</taxon>
        <taxon>Metazoa</taxon>
        <taxon>Spiralia</taxon>
        <taxon>Lophotrochozoa</taxon>
        <taxon>Mollusca</taxon>
        <taxon>Bivalvia</taxon>
        <taxon>Autobranchia</taxon>
        <taxon>Pteriomorphia</taxon>
        <taxon>Pectinida</taxon>
        <taxon>Pectinoidea</taxon>
        <taxon>Pectinidae</taxon>
        <taxon>Mizuhopecten</taxon>
    </lineage>
</organism>
<protein>
    <recommendedName>
        <fullName evidence="3">RING-type E3 ubiquitin transferase</fullName>
        <ecNumber evidence="3">2.3.2.27</ecNumber>
    </recommendedName>
</protein>
<feature type="binding site" evidence="12">
    <location>
        <begin position="647"/>
        <end position="650"/>
    </location>
    <ligand>
        <name>GTP</name>
        <dbReference type="ChEBI" id="CHEBI:37565"/>
    </ligand>
</feature>
<reference evidence="18 19" key="1">
    <citation type="journal article" date="2017" name="Nat. Ecol. Evol.">
        <title>Scallop genome provides insights into evolution of bilaterian karyotype and development.</title>
        <authorList>
            <person name="Wang S."/>
            <person name="Zhang J."/>
            <person name="Jiao W."/>
            <person name="Li J."/>
            <person name="Xun X."/>
            <person name="Sun Y."/>
            <person name="Guo X."/>
            <person name="Huan P."/>
            <person name="Dong B."/>
            <person name="Zhang L."/>
            <person name="Hu X."/>
            <person name="Sun X."/>
            <person name="Wang J."/>
            <person name="Zhao C."/>
            <person name="Wang Y."/>
            <person name="Wang D."/>
            <person name="Huang X."/>
            <person name="Wang R."/>
            <person name="Lv J."/>
            <person name="Li Y."/>
            <person name="Zhang Z."/>
            <person name="Liu B."/>
            <person name="Lu W."/>
            <person name="Hui Y."/>
            <person name="Liang J."/>
            <person name="Zhou Z."/>
            <person name="Hou R."/>
            <person name="Li X."/>
            <person name="Liu Y."/>
            <person name="Li H."/>
            <person name="Ning X."/>
            <person name="Lin Y."/>
            <person name="Zhao L."/>
            <person name="Xing Q."/>
            <person name="Dou J."/>
            <person name="Li Y."/>
            <person name="Mao J."/>
            <person name="Guo H."/>
            <person name="Dou H."/>
            <person name="Li T."/>
            <person name="Mu C."/>
            <person name="Jiang W."/>
            <person name="Fu Q."/>
            <person name="Fu X."/>
            <person name="Miao Y."/>
            <person name="Liu J."/>
            <person name="Yu Q."/>
            <person name="Li R."/>
            <person name="Liao H."/>
            <person name="Li X."/>
            <person name="Kong Y."/>
            <person name="Jiang Z."/>
            <person name="Chourrout D."/>
            <person name="Li R."/>
            <person name="Bao Z."/>
        </authorList>
    </citation>
    <scope>NUCLEOTIDE SEQUENCE [LARGE SCALE GENOMIC DNA]</scope>
    <source>
        <strain evidence="18 19">PY_sf001</strain>
    </source>
</reference>
<feature type="binding site" evidence="13">
    <location>
        <position position="569"/>
    </location>
    <ligand>
        <name>Mg(2+)</name>
        <dbReference type="ChEBI" id="CHEBI:18420"/>
    </ligand>
</feature>
<dbReference type="Proteomes" id="UP000242188">
    <property type="component" value="Unassembled WGS sequence"/>
</dbReference>
<sequence length="708" mass="80480">MPRLTGEGIYPDHALSYWRVYLPRPCPVLLESESTQTMPRLTGECDLDSVVAILFAGELYSPDFQLPYHNQPPSLSFTKRAQRNKGYTHRPWTLTLGQASVVIFVERILFKKTIEISNQKLSAAEDVNVDVMASGGLQSVTFSSTSPTLQYNDETDNTILECRVCDEVFRFQGDKVPRLLVCGHTVCHQCLTRLPVHGYNILCPFDRQPTEIGDSGVWGLKKNFALLELLEKLQQSKQIPLSRNLFTEECIAREKQHDIGCDEDESHRAILYCTVCSTHLCIECSLRTHSTRTLARHKRVPISEKPKENPKCVYHPMHLVEFACMEDECRNSPLMCYICKDYGRHVKHRHALLETEAENVRSSISNAVQQTRLFGEEVADTVRKLQTCIQHVEGDTQHMVSGEGSNVSHRAPGTADLSRTKIKQYFSELRNNLNRQEVAALTTVDTHIREKLCMLRQQQEDMAVLLSQISAVCHQCEATLQQDDTRVIVAKSEVKTLLDTIQKQQQQFSEVPDQLPLDPTIPLTFTKDNRVHIGPKIEMRVVILGLDGAGKTSLLFKLKQNEFIQTIPTIGFNVETVEYKNVKFTIWDVGGQHKIRPLWRHYYFNTQAVIFVVDGSNKMRLSESYNELAKLVQEKELREASLLILANRQDIQPSATIEEITETFSLFKLCCNRSWHIQACDAKTGDGLHDGLEWLSRQMVAAGAPELV</sequence>
<evidence type="ECO:0000259" key="15">
    <source>
        <dbReference type="PROSITE" id="PS50089"/>
    </source>
</evidence>
<evidence type="ECO:0000256" key="4">
    <source>
        <dbReference type="ARBA" id="ARBA00022679"/>
    </source>
</evidence>
<feature type="binding site" evidence="12">
    <location>
        <begin position="545"/>
        <end position="552"/>
    </location>
    <ligand>
        <name>GTP</name>
        <dbReference type="ChEBI" id="CHEBI:37565"/>
    </ligand>
</feature>
<dbReference type="CDD" id="cd19774">
    <property type="entry name" value="Bbox2_TRIM23_C-IX_rpt2"/>
    <property type="match status" value="1"/>
</dbReference>
<dbReference type="Pfam" id="PF13445">
    <property type="entry name" value="zf-RING_UBOX"/>
    <property type="match status" value="1"/>
</dbReference>
<dbReference type="InterPro" id="IPR024156">
    <property type="entry name" value="Small_GTPase_ARF"/>
</dbReference>
<dbReference type="PROSITE" id="PS51417">
    <property type="entry name" value="ARF"/>
    <property type="match status" value="1"/>
</dbReference>
<keyword evidence="6 12" id="KW-0547">Nucleotide-binding</keyword>
<dbReference type="GO" id="GO:0003924">
    <property type="term" value="F:GTPase activity"/>
    <property type="evidence" value="ECO:0007669"/>
    <property type="project" value="InterPro"/>
</dbReference>
<name>A0A210PNN4_MIZYE</name>
<dbReference type="CDD" id="cd16645">
    <property type="entry name" value="mRING-HC-C3HC3D_TRIM23_C-IX"/>
    <property type="match status" value="1"/>
</dbReference>
<gene>
    <name evidence="18" type="ORF">KP79_PYT09131</name>
</gene>
<dbReference type="PROSITE" id="PS00518">
    <property type="entry name" value="ZF_RING_1"/>
    <property type="match status" value="1"/>
</dbReference>
<dbReference type="SMART" id="SM00177">
    <property type="entry name" value="ARF"/>
    <property type="match status" value="1"/>
</dbReference>
<dbReference type="EC" id="2.3.2.27" evidence="3"/>
<evidence type="ECO:0000259" key="17">
    <source>
        <dbReference type="PROSITE" id="PS50157"/>
    </source>
</evidence>
<dbReference type="InterPro" id="IPR000315">
    <property type="entry name" value="Znf_B-box"/>
</dbReference>
<comment type="pathway">
    <text evidence="2">Protein modification; protein ubiquitination.</text>
</comment>
<dbReference type="SUPFAM" id="SSF52540">
    <property type="entry name" value="P-loop containing nucleoside triphosphate hydrolases"/>
    <property type="match status" value="1"/>
</dbReference>
<evidence type="ECO:0000256" key="9">
    <source>
        <dbReference type="ARBA" id="ARBA00022833"/>
    </source>
</evidence>
<evidence type="ECO:0000256" key="14">
    <source>
        <dbReference type="PROSITE-ProRule" id="PRU00024"/>
    </source>
</evidence>